<name>A0AAW4WDJ3_9FIRM</name>
<gene>
    <name evidence="2" type="ORF">LKD47_10055</name>
</gene>
<dbReference type="EMBL" id="JAJEQW010000010">
    <property type="protein sequence ID" value="MCC2242639.1"/>
    <property type="molecule type" value="Genomic_DNA"/>
</dbReference>
<dbReference type="RefSeq" id="WP_227710371.1">
    <property type="nucleotide sequence ID" value="NZ_JAJEQW010000010.1"/>
</dbReference>
<evidence type="ECO:0000313" key="3">
    <source>
        <dbReference type="Proteomes" id="UP001198893"/>
    </source>
</evidence>
<feature type="region of interest" description="Disordered" evidence="1">
    <location>
        <begin position="136"/>
        <end position="164"/>
    </location>
</feature>
<comment type="caution">
    <text evidence="2">The sequence shown here is derived from an EMBL/GenBank/DDBJ whole genome shotgun (WGS) entry which is preliminary data.</text>
</comment>
<evidence type="ECO:0000313" key="2">
    <source>
        <dbReference type="EMBL" id="MCC2242639.1"/>
    </source>
</evidence>
<dbReference type="Proteomes" id="UP001198893">
    <property type="component" value="Unassembled WGS sequence"/>
</dbReference>
<protein>
    <recommendedName>
        <fullName evidence="4">Flp pilus assembly protein RcpC/CpaB domain-containing protein</fullName>
    </recommendedName>
</protein>
<reference evidence="2" key="1">
    <citation type="submission" date="2021-10" db="EMBL/GenBank/DDBJ databases">
        <title>Anaerobic single-cell dispensing facilitates the cultivation of human gut bacteria.</title>
        <authorList>
            <person name="Afrizal A."/>
        </authorList>
    </citation>
    <scope>NUCLEOTIDE SEQUENCE</scope>
    <source>
        <strain evidence="2">CLA-AA-H204</strain>
    </source>
</reference>
<organism evidence="2 3">
    <name type="scientific">Roseburia amylophila</name>
    <dbReference type="NCBI Taxonomy" id="2981794"/>
    <lineage>
        <taxon>Bacteria</taxon>
        <taxon>Bacillati</taxon>
        <taxon>Bacillota</taxon>
        <taxon>Clostridia</taxon>
        <taxon>Lachnospirales</taxon>
        <taxon>Lachnospiraceae</taxon>
        <taxon>Roseburia</taxon>
    </lineage>
</organism>
<accession>A0AAW4WDJ3</accession>
<sequence length="164" mass="17192">MSYLCRKGLNISGTAYKPGDVIPDGAILPNRVRTLKAVGMISEVAENDGTPVVNSQPVVSGSELSTISIPVKGENGDITLEVTPEEVQTVFSLLQMTANEGITAIGKVESDNVLILVHAVDTRKTIQNAAKERADILSSADDGKNAPNGNGEATKGSENDTKTE</sequence>
<feature type="compositionally biased region" description="Basic and acidic residues" evidence="1">
    <location>
        <begin position="155"/>
        <end position="164"/>
    </location>
</feature>
<evidence type="ECO:0008006" key="4">
    <source>
        <dbReference type="Google" id="ProtNLM"/>
    </source>
</evidence>
<evidence type="ECO:0000256" key="1">
    <source>
        <dbReference type="SAM" id="MobiDB-lite"/>
    </source>
</evidence>
<proteinExistence type="predicted"/>
<dbReference type="AlphaFoldDB" id="A0AAW4WDJ3"/>